<dbReference type="SUPFAM" id="SSF55811">
    <property type="entry name" value="Nudix"/>
    <property type="match status" value="1"/>
</dbReference>
<dbReference type="PROSITE" id="PS51462">
    <property type="entry name" value="NUDIX"/>
    <property type="match status" value="1"/>
</dbReference>
<keyword evidence="6" id="KW-1185">Reference proteome</keyword>
<dbReference type="InterPro" id="IPR020084">
    <property type="entry name" value="NUDIX_hydrolase_CS"/>
</dbReference>
<dbReference type="AlphaFoldDB" id="A0A840NCP9"/>
<evidence type="ECO:0000256" key="2">
    <source>
        <dbReference type="ARBA" id="ARBA00022801"/>
    </source>
</evidence>
<name>A0A840NCP9_9PSEU</name>
<dbReference type="Proteomes" id="UP000580474">
    <property type="component" value="Unassembled WGS sequence"/>
</dbReference>
<dbReference type="EMBL" id="JACHIV010000001">
    <property type="protein sequence ID" value="MBB5067012.1"/>
    <property type="molecule type" value="Genomic_DNA"/>
</dbReference>
<protein>
    <submittedName>
        <fullName evidence="5">8-oxo-dGTP diphosphatase</fullName>
        <ecNumber evidence="5">3.6.1.55</ecNumber>
    </submittedName>
</protein>
<dbReference type="GO" id="GO:0035539">
    <property type="term" value="F:8-oxo-7,8-dihydrodeoxyguanosine triphosphate pyrophosphatase activity"/>
    <property type="evidence" value="ECO:0007669"/>
    <property type="project" value="UniProtKB-EC"/>
</dbReference>
<keyword evidence="2 3" id="KW-0378">Hydrolase</keyword>
<dbReference type="PANTHER" id="PTHR43736">
    <property type="entry name" value="ADP-RIBOSE PYROPHOSPHATASE"/>
    <property type="match status" value="1"/>
</dbReference>
<comment type="caution">
    <text evidence="5">The sequence shown here is derived from an EMBL/GenBank/DDBJ whole genome shotgun (WGS) entry which is preliminary data.</text>
</comment>
<comment type="similarity">
    <text evidence="1 3">Belongs to the Nudix hydrolase family.</text>
</comment>
<gene>
    <name evidence="5" type="ORF">BJ969_000100</name>
</gene>
<dbReference type="InterPro" id="IPR015797">
    <property type="entry name" value="NUDIX_hydrolase-like_dom_sf"/>
</dbReference>
<dbReference type="Pfam" id="PF00293">
    <property type="entry name" value="NUDIX"/>
    <property type="match status" value="1"/>
</dbReference>
<evidence type="ECO:0000256" key="3">
    <source>
        <dbReference type="RuleBase" id="RU003476"/>
    </source>
</evidence>
<accession>A0A840NCP9</accession>
<dbReference type="InterPro" id="IPR000086">
    <property type="entry name" value="NUDIX_hydrolase_dom"/>
</dbReference>
<reference evidence="5 6" key="1">
    <citation type="submission" date="2020-08" db="EMBL/GenBank/DDBJ databases">
        <title>Sequencing the genomes of 1000 actinobacteria strains.</title>
        <authorList>
            <person name="Klenk H.-P."/>
        </authorList>
    </citation>
    <scope>NUCLEOTIDE SEQUENCE [LARGE SCALE GENOMIC DNA]</scope>
    <source>
        <strain evidence="5 6">DSM 45582</strain>
    </source>
</reference>
<evidence type="ECO:0000259" key="4">
    <source>
        <dbReference type="PROSITE" id="PS51462"/>
    </source>
</evidence>
<dbReference type="Gene3D" id="3.90.79.10">
    <property type="entry name" value="Nucleoside Triphosphate Pyrophosphohydrolase"/>
    <property type="match status" value="1"/>
</dbReference>
<dbReference type="InterPro" id="IPR020476">
    <property type="entry name" value="Nudix_hydrolase"/>
</dbReference>
<organism evidence="5 6">
    <name type="scientific">Saccharopolyspora gloriosae</name>
    <dbReference type="NCBI Taxonomy" id="455344"/>
    <lineage>
        <taxon>Bacteria</taxon>
        <taxon>Bacillati</taxon>
        <taxon>Actinomycetota</taxon>
        <taxon>Actinomycetes</taxon>
        <taxon>Pseudonocardiales</taxon>
        <taxon>Pseudonocardiaceae</taxon>
        <taxon>Saccharopolyspora</taxon>
    </lineage>
</organism>
<dbReference type="PRINTS" id="PR00502">
    <property type="entry name" value="NUDIXFAMILY"/>
</dbReference>
<dbReference type="RefSeq" id="WP_184476173.1">
    <property type="nucleotide sequence ID" value="NZ_JACHIV010000001.1"/>
</dbReference>
<dbReference type="PANTHER" id="PTHR43736:SF5">
    <property type="entry name" value="NUDIX HYDROLASE DOMAIN-CONTAINING PROTEIN"/>
    <property type="match status" value="1"/>
</dbReference>
<evidence type="ECO:0000313" key="5">
    <source>
        <dbReference type="EMBL" id="MBB5067012.1"/>
    </source>
</evidence>
<dbReference type="PROSITE" id="PS00893">
    <property type="entry name" value="NUDIX_BOX"/>
    <property type="match status" value="1"/>
</dbReference>
<proteinExistence type="inferred from homology"/>
<dbReference type="CDD" id="cd18873">
    <property type="entry name" value="NUDIX_NadM_like"/>
    <property type="match status" value="1"/>
</dbReference>
<evidence type="ECO:0000256" key="1">
    <source>
        <dbReference type="ARBA" id="ARBA00005582"/>
    </source>
</evidence>
<feature type="domain" description="Nudix hydrolase" evidence="4">
    <location>
        <begin position="6"/>
        <end position="137"/>
    </location>
</feature>
<dbReference type="EC" id="3.6.1.55" evidence="5"/>
<evidence type="ECO:0000313" key="6">
    <source>
        <dbReference type="Proteomes" id="UP000580474"/>
    </source>
</evidence>
<sequence length="142" mass="15820">MSEITNASLTTDIVLFAESGGVRHVLLIRRGWTPFAGHWALPGGYVDNGERFITAARRELTEETGLTTGHLDQVGVYDEPERDPRGRVISVAFTALLPTMPQATAGDDARDARWMPVEIALSRRLAFDHDLIVRDALRRHSR</sequence>